<name>A0ABD3TZQ0_SINWO</name>
<evidence type="ECO:0000313" key="1">
    <source>
        <dbReference type="EMBL" id="KAL3841458.1"/>
    </source>
</evidence>
<gene>
    <name evidence="1" type="ORF">ACJMK2_019600</name>
</gene>
<sequence>MVPSCKSFKNVLDAVGEPLIKAKLQFFVPVARITLPFLEAYQTDKPMLPFLATDLGVLVKDLMSRYLKPEIMSTANSVTALVSIVFDNKENFIDAGKVNVGFSASQTL</sequence>
<organism evidence="1 2">
    <name type="scientific">Sinanodonta woodiana</name>
    <name type="common">Chinese pond mussel</name>
    <name type="synonym">Anodonta woodiana</name>
    <dbReference type="NCBI Taxonomy" id="1069815"/>
    <lineage>
        <taxon>Eukaryota</taxon>
        <taxon>Metazoa</taxon>
        <taxon>Spiralia</taxon>
        <taxon>Lophotrochozoa</taxon>
        <taxon>Mollusca</taxon>
        <taxon>Bivalvia</taxon>
        <taxon>Autobranchia</taxon>
        <taxon>Heteroconchia</taxon>
        <taxon>Palaeoheterodonta</taxon>
        <taxon>Unionida</taxon>
        <taxon>Unionoidea</taxon>
        <taxon>Unionidae</taxon>
        <taxon>Unioninae</taxon>
        <taxon>Sinanodonta</taxon>
    </lineage>
</organism>
<proteinExistence type="predicted"/>
<dbReference type="Proteomes" id="UP001634394">
    <property type="component" value="Unassembled WGS sequence"/>
</dbReference>
<protein>
    <submittedName>
        <fullName evidence="1">Uncharacterized protein</fullName>
    </submittedName>
</protein>
<accession>A0ABD3TZQ0</accession>
<dbReference type="EMBL" id="JBJQND010000017">
    <property type="protein sequence ID" value="KAL3841458.1"/>
    <property type="molecule type" value="Genomic_DNA"/>
</dbReference>
<reference evidence="1 2" key="1">
    <citation type="submission" date="2024-11" db="EMBL/GenBank/DDBJ databases">
        <title>Chromosome-level genome assembly of the freshwater bivalve Anodonta woodiana.</title>
        <authorList>
            <person name="Chen X."/>
        </authorList>
    </citation>
    <scope>NUCLEOTIDE SEQUENCE [LARGE SCALE GENOMIC DNA]</scope>
    <source>
        <strain evidence="1">MN2024</strain>
        <tissue evidence="1">Gills</tissue>
    </source>
</reference>
<evidence type="ECO:0000313" key="2">
    <source>
        <dbReference type="Proteomes" id="UP001634394"/>
    </source>
</evidence>
<dbReference type="AlphaFoldDB" id="A0ABD3TZQ0"/>
<keyword evidence="2" id="KW-1185">Reference proteome</keyword>
<comment type="caution">
    <text evidence="1">The sequence shown here is derived from an EMBL/GenBank/DDBJ whole genome shotgun (WGS) entry which is preliminary data.</text>
</comment>